<dbReference type="SMART" id="SM00248">
    <property type="entry name" value="ANK"/>
    <property type="match status" value="17"/>
</dbReference>
<feature type="region of interest" description="Disordered" evidence="5">
    <location>
        <begin position="307"/>
        <end position="348"/>
    </location>
</feature>
<evidence type="ECO:0000313" key="7">
    <source>
        <dbReference type="Proteomes" id="UP000250266"/>
    </source>
</evidence>
<dbReference type="Proteomes" id="UP000250266">
    <property type="component" value="Unassembled WGS sequence"/>
</dbReference>
<reference evidence="6 7" key="1">
    <citation type="journal article" date="2016" name="Nat. Commun.">
        <title>Ectomycorrhizal ecology is imprinted in the genome of the dominant symbiotic fungus Cenococcum geophilum.</title>
        <authorList>
            <consortium name="DOE Joint Genome Institute"/>
            <person name="Peter M."/>
            <person name="Kohler A."/>
            <person name="Ohm R.A."/>
            <person name="Kuo A."/>
            <person name="Krutzmann J."/>
            <person name="Morin E."/>
            <person name="Arend M."/>
            <person name="Barry K.W."/>
            <person name="Binder M."/>
            <person name="Choi C."/>
            <person name="Clum A."/>
            <person name="Copeland A."/>
            <person name="Grisel N."/>
            <person name="Haridas S."/>
            <person name="Kipfer T."/>
            <person name="LaButti K."/>
            <person name="Lindquist E."/>
            <person name="Lipzen A."/>
            <person name="Maire R."/>
            <person name="Meier B."/>
            <person name="Mihaltcheva S."/>
            <person name="Molinier V."/>
            <person name="Murat C."/>
            <person name="Poggeler S."/>
            <person name="Quandt C.A."/>
            <person name="Sperisen C."/>
            <person name="Tritt A."/>
            <person name="Tisserant E."/>
            <person name="Crous P.W."/>
            <person name="Henrissat B."/>
            <person name="Nehls U."/>
            <person name="Egli S."/>
            <person name="Spatafora J.W."/>
            <person name="Grigoriev I.V."/>
            <person name="Martin F.M."/>
        </authorList>
    </citation>
    <scope>NUCLEOTIDE SEQUENCE [LARGE SCALE GENOMIC DNA]</scope>
    <source>
        <strain evidence="6 7">CBS 459.81</strain>
    </source>
</reference>
<dbReference type="Pfam" id="PF00023">
    <property type="entry name" value="Ank"/>
    <property type="match status" value="1"/>
</dbReference>
<dbReference type="PROSITE" id="PS50088">
    <property type="entry name" value="ANK_REPEAT"/>
    <property type="match status" value="2"/>
</dbReference>
<feature type="coiled-coil region" evidence="4">
    <location>
        <begin position="1620"/>
        <end position="1675"/>
    </location>
</feature>
<feature type="compositionally biased region" description="Low complexity" evidence="5">
    <location>
        <begin position="137"/>
        <end position="183"/>
    </location>
</feature>
<proteinExistence type="predicted"/>
<feature type="repeat" description="ANK" evidence="3">
    <location>
        <begin position="1385"/>
        <end position="1417"/>
    </location>
</feature>
<protein>
    <submittedName>
        <fullName evidence="6">Ankyrin</fullName>
    </submittedName>
</protein>
<dbReference type="EMBL" id="KV744861">
    <property type="protein sequence ID" value="OCK83427.1"/>
    <property type="molecule type" value="Genomic_DNA"/>
</dbReference>
<evidence type="ECO:0000256" key="3">
    <source>
        <dbReference type="PROSITE-ProRule" id="PRU00023"/>
    </source>
</evidence>
<sequence>MADIAEESSRLHNPDNAGLAFELTDGTKAVISAAQELCFRNIIKSHITHTTGREILENAVVIILQKSDLDEETISCIWDLSLDIISPIQTPAAEGYWNELELFIALYLVQSYCGLDLNSMSTNLAGPLRRPRRTMSRRSSYALARTRTLSTTSLSTASTPSTPLSPSTSSTVASSPTSFKTSPSPIPPLPTGSPHLFTQKSSSRTRPRSEPGHLRDAAVLKYPCQQASPKENPMYSIEDQPGLEVVTLEHDLELTGTWRALTQNRHSVRGGQEPPGLELEVTGIQAMQAELHNPKDILPEVVAELPPSASVPSTTTTHIRRSDHELLGTNHFSQDPRPRSSERSRQDRLSRLAELTHLYSETCTPSAIYEAPSPDAEIARATEEEQAHAHQLLVRLRTSDPKYKAPSAGLMGSLSRKSRMEIERRSNPENFQFTKKELNKGLKDALHDGAKIGVIESLITMGADINIEREATHNAFKKLRRSDTVNQRSDYMKLAAGRRQKDLVCLLAIRGADWVSLSEGLDEAVRRSYPEIVQALLQHGANPNAYQGQIFGRAVQSGNVKIVNLLLHGQVKVQELYVTTHLTEVVGQSKIEMASLLLENGANINYKNGAALQKATLLPTPNILLVLLNGKQKPTSENLNNCVRILNGLSDQSTALEKRQLLLEILLCAGAQGDACAAALINAVSIGHLDTVSLLLSYEVSVNYEEAKAIDIAVSRGDVNMVRLLLSGSLDKEWLGKLFESIPTESPREFFDIASLLLSAGATGTTIASALIGSVLRKDLNAAALLVEYKASVDFNGGQALQVATTAGDVAMVEILLNGRPEEPSLCTALQIAAQSGNLSILRLVLQCRLSKKSLSTAIPFAMQLTDSQLRIHVMEVILQADASSDSTLDQQTLDQALLQEMQLGKAANLDVVSLLLSHGANVNYQEGQVLRIAASGGLIRALDLLAGWNPNVESLGGALCCAMEVSSDGKRLRASQIILGRGFHLVPPEDFRNSNELQRALVAEVSRVTPNQELVNLLLEKGSTPSWNDGEALQIATMSGLVDILRMLVAKQRPSEVALAKSLPCAIQLATNDGPFRRQVVGILLESVSKPLESGLKGDVLQAALNNSLLEIAGCHTVDRELLTLLLQHGANDSHLGGACFLHAIKTSDNETLKILVKFLPSQGTIDGAFDMLVDSKKGMIWSNPMALEIVDTILGCGVNRARKNSALVQASMRCKDPLAREFMQLLLERGASVNTKGGICLQNVAQECDFELAQLLLRLQPSEKSISDAFLRIFLSSADEVSVFRMARLFLNHNTPPNFKNYGSKQESPLALALTRYSDVQDIAQLLIDAGCSVNAGFVQASTGEEVTPLLWVLSQLEEYPRHALVSSLIRAGANVNYRAVPSGNCPLIAASKTSGVDVVGELIDCNAEVSVEDSEGRTPLSFAAERGQLEIMDRLTKAGAQCNDQSLHYAARNLQAKSVKFLLDHDADPDYPSTRPGGLTALGEICTMNLGAIVDLSALKNTIHLLVNTRTDLTTRFGGKSILLQALDNAQPYKITEVLLESGLRKSINDECHMFQAPGGLCYSPSMYVKKNKNAADASHKSALLSLLERFHCEDKFYNSGEGDQPAGACGLPQWVQDRERRKAQEQERRRAREHEEQLWRQQIEIELKLQKEKEAMKEREQQRQLELLRQQRELIMLQQQSGATKYGDYGKFG</sequence>
<accession>A0A8E2EG88</accession>
<dbReference type="SUPFAM" id="SSF48403">
    <property type="entry name" value="Ankyrin repeat"/>
    <property type="match status" value="3"/>
</dbReference>
<dbReference type="PANTHER" id="PTHR24123:SF33">
    <property type="entry name" value="PROTEIN HOS4"/>
    <property type="match status" value="1"/>
</dbReference>
<keyword evidence="2 3" id="KW-0040">ANK repeat</keyword>
<dbReference type="OrthoDB" id="3182339at2759"/>
<evidence type="ECO:0000256" key="5">
    <source>
        <dbReference type="SAM" id="MobiDB-lite"/>
    </source>
</evidence>
<dbReference type="InterPro" id="IPR051165">
    <property type="entry name" value="Multifunctional_ANK_Repeat"/>
</dbReference>
<name>A0A8E2EG88_9PEZI</name>
<dbReference type="Pfam" id="PF12796">
    <property type="entry name" value="Ank_2"/>
    <property type="match status" value="2"/>
</dbReference>
<evidence type="ECO:0000313" key="6">
    <source>
        <dbReference type="EMBL" id="OCK83427.1"/>
    </source>
</evidence>
<feature type="compositionally biased region" description="Low complexity" evidence="5">
    <location>
        <begin position="307"/>
        <end position="317"/>
    </location>
</feature>
<dbReference type="PANTHER" id="PTHR24123">
    <property type="entry name" value="ANKYRIN REPEAT-CONTAINING"/>
    <property type="match status" value="1"/>
</dbReference>
<dbReference type="Gene3D" id="1.25.40.20">
    <property type="entry name" value="Ankyrin repeat-containing domain"/>
    <property type="match status" value="5"/>
</dbReference>
<gene>
    <name evidence="6" type="ORF">K432DRAFT_423376</name>
</gene>
<feature type="region of interest" description="Disordered" evidence="5">
    <location>
        <begin position="124"/>
        <end position="215"/>
    </location>
</feature>
<keyword evidence="7" id="KW-1185">Reference proteome</keyword>
<dbReference type="InterPro" id="IPR036770">
    <property type="entry name" value="Ankyrin_rpt-contain_sf"/>
</dbReference>
<feature type="repeat" description="ANK" evidence="3">
    <location>
        <begin position="1418"/>
        <end position="1450"/>
    </location>
</feature>
<evidence type="ECO:0000256" key="2">
    <source>
        <dbReference type="ARBA" id="ARBA00023043"/>
    </source>
</evidence>
<evidence type="ECO:0000256" key="1">
    <source>
        <dbReference type="ARBA" id="ARBA00022737"/>
    </source>
</evidence>
<keyword evidence="4" id="KW-0175">Coiled coil</keyword>
<organism evidence="6 7">
    <name type="scientific">Lepidopterella palustris CBS 459.81</name>
    <dbReference type="NCBI Taxonomy" id="1314670"/>
    <lineage>
        <taxon>Eukaryota</taxon>
        <taxon>Fungi</taxon>
        <taxon>Dikarya</taxon>
        <taxon>Ascomycota</taxon>
        <taxon>Pezizomycotina</taxon>
        <taxon>Dothideomycetes</taxon>
        <taxon>Pleosporomycetidae</taxon>
        <taxon>Mytilinidiales</taxon>
        <taxon>Argynnaceae</taxon>
        <taxon>Lepidopterella</taxon>
    </lineage>
</organism>
<dbReference type="PROSITE" id="PS50297">
    <property type="entry name" value="ANK_REP_REGION"/>
    <property type="match status" value="1"/>
</dbReference>
<keyword evidence="1" id="KW-0677">Repeat</keyword>
<dbReference type="InterPro" id="IPR002110">
    <property type="entry name" value="Ankyrin_rpt"/>
</dbReference>
<feature type="compositionally biased region" description="Basic and acidic residues" evidence="5">
    <location>
        <begin position="334"/>
        <end position="348"/>
    </location>
</feature>
<evidence type="ECO:0000256" key="4">
    <source>
        <dbReference type="SAM" id="Coils"/>
    </source>
</evidence>